<dbReference type="EMBL" id="KB469303">
    <property type="protein sequence ID" value="EPQ54763.1"/>
    <property type="molecule type" value="Genomic_DNA"/>
</dbReference>
<dbReference type="Proteomes" id="UP000030669">
    <property type="component" value="Unassembled WGS sequence"/>
</dbReference>
<evidence type="ECO:0000313" key="2">
    <source>
        <dbReference type="Proteomes" id="UP000030669"/>
    </source>
</evidence>
<name>S7Q5K2_GLOTA</name>
<keyword evidence="2" id="KW-1185">Reference proteome</keyword>
<dbReference type="KEGG" id="gtr:GLOTRDRAFT_130117"/>
<dbReference type="GeneID" id="19302058"/>
<proteinExistence type="predicted"/>
<dbReference type="RefSeq" id="XP_007867014.1">
    <property type="nucleotide sequence ID" value="XM_007868823.1"/>
</dbReference>
<evidence type="ECO:0000313" key="1">
    <source>
        <dbReference type="EMBL" id="EPQ54763.1"/>
    </source>
</evidence>
<organism evidence="1 2">
    <name type="scientific">Gloeophyllum trabeum (strain ATCC 11539 / FP-39264 / Madison 617)</name>
    <name type="common">Brown rot fungus</name>
    <dbReference type="NCBI Taxonomy" id="670483"/>
    <lineage>
        <taxon>Eukaryota</taxon>
        <taxon>Fungi</taxon>
        <taxon>Dikarya</taxon>
        <taxon>Basidiomycota</taxon>
        <taxon>Agaricomycotina</taxon>
        <taxon>Agaricomycetes</taxon>
        <taxon>Gloeophyllales</taxon>
        <taxon>Gloeophyllaceae</taxon>
        <taxon>Gloeophyllum</taxon>
    </lineage>
</organism>
<sequence>MAEFRQHQSVYVRWGSEWKTGTYVGIMTKTTNINGKKVKSTIGHYVTVVIAGRSAPQKVAVGLRDVRAV</sequence>
<dbReference type="HOGENOM" id="CLU_2776154_0_0_1"/>
<gene>
    <name evidence="1" type="ORF">GLOTRDRAFT_130117</name>
</gene>
<dbReference type="AlphaFoldDB" id="S7Q5K2"/>
<reference evidence="1 2" key="1">
    <citation type="journal article" date="2012" name="Science">
        <title>The Paleozoic origin of enzymatic lignin decomposition reconstructed from 31 fungal genomes.</title>
        <authorList>
            <person name="Floudas D."/>
            <person name="Binder M."/>
            <person name="Riley R."/>
            <person name="Barry K."/>
            <person name="Blanchette R.A."/>
            <person name="Henrissat B."/>
            <person name="Martinez A.T."/>
            <person name="Otillar R."/>
            <person name="Spatafora J.W."/>
            <person name="Yadav J.S."/>
            <person name="Aerts A."/>
            <person name="Benoit I."/>
            <person name="Boyd A."/>
            <person name="Carlson A."/>
            <person name="Copeland A."/>
            <person name="Coutinho P.M."/>
            <person name="de Vries R.P."/>
            <person name="Ferreira P."/>
            <person name="Findley K."/>
            <person name="Foster B."/>
            <person name="Gaskell J."/>
            <person name="Glotzer D."/>
            <person name="Gorecki P."/>
            <person name="Heitman J."/>
            <person name="Hesse C."/>
            <person name="Hori C."/>
            <person name="Igarashi K."/>
            <person name="Jurgens J.A."/>
            <person name="Kallen N."/>
            <person name="Kersten P."/>
            <person name="Kohler A."/>
            <person name="Kuees U."/>
            <person name="Kumar T.K.A."/>
            <person name="Kuo A."/>
            <person name="LaButti K."/>
            <person name="Larrondo L.F."/>
            <person name="Lindquist E."/>
            <person name="Ling A."/>
            <person name="Lombard V."/>
            <person name="Lucas S."/>
            <person name="Lundell T."/>
            <person name="Martin R."/>
            <person name="McLaughlin D.J."/>
            <person name="Morgenstern I."/>
            <person name="Morin E."/>
            <person name="Murat C."/>
            <person name="Nagy L.G."/>
            <person name="Nolan M."/>
            <person name="Ohm R.A."/>
            <person name="Patyshakuliyeva A."/>
            <person name="Rokas A."/>
            <person name="Ruiz-Duenas F.J."/>
            <person name="Sabat G."/>
            <person name="Salamov A."/>
            <person name="Samejima M."/>
            <person name="Schmutz J."/>
            <person name="Slot J.C."/>
            <person name="St John F."/>
            <person name="Stenlid J."/>
            <person name="Sun H."/>
            <person name="Sun S."/>
            <person name="Syed K."/>
            <person name="Tsang A."/>
            <person name="Wiebenga A."/>
            <person name="Young D."/>
            <person name="Pisabarro A."/>
            <person name="Eastwood D.C."/>
            <person name="Martin F."/>
            <person name="Cullen D."/>
            <person name="Grigoriev I.V."/>
            <person name="Hibbett D.S."/>
        </authorList>
    </citation>
    <scope>NUCLEOTIDE SEQUENCE [LARGE SCALE GENOMIC DNA]</scope>
    <source>
        <strain evidence="1 2">ATCC 11539</strain>
    </source>
</reference>
<protein>
    <submittedName>
        <fullName evidence="1">Uncharacterized protein</fullName>
    </submittedName>
</protein>
<accession>S7Q5K2</accession>